<comment type="caution">
    <text evidence="2">The sequence shown here is derived from an EMBL/GenBank/DDBJ whole genome shotgun (WGS) entry which is preliminary data.</text>
</comment>
<gene>
    <name evidence="2" type="ORF">EHS25_004153</name>
</gene>
<dbReference type="PANTHER" id="PTHR38644">
    <property type="entry name" value="EXPRESSED PROTEIN"/>
    <property type="match status" value="1"/>
</dbReference>
<evidence type="ECO:0000313" key="2">
    <source>
        <dbReference type="EMBL" id="RSH94350.1"/>
    </source>
</evidence>
<dbReference type="EMBL" id="RSCD01000002">
    <property type="protein sequence ID" value="RSH94350.1"/>
    <property type="molecule type" value="Genomic_DNA"/>
</dbReference>
<dbReference type="AlphaFoldDB" id="A0A427YTA1"/>
<dbReference type="Proteomes" id="UP000279259">
    <property type="component" value="Unassembled WGS sequence"/>
</dbReference>
<sequence length="539" mass="58480">MKLARTFRNQFRSGIRPPPRCPQPHLCLGPLPPCAPLAQRSLSSVTPEPAETSGGLASGTGRSRNPGLVEIPGGLQAAAGLQEIHRLLLDDIGGQTVWARRVEAAIADLGATRRYRIGVLGDDLAGPKDVVSALLQDPLADSEQSRTALLRRHEDSTRDRLVIGFRDRPGLQNDSLGLPASWLQASRSELVELRGRQLVNGPALLLNHIDARFVVNGPLPAGASEEDIEASLRTQLSDHGYRRQPEISFVRADLALKSFDALAVALAGTERRDAAFNVFQQDFLDSGIGPVQKAMVPKPPADFQSETATRTGRLALSIVDDVVRHDLATVKMVGQTVVELERDASAAASRARHLSVSSRGIEGGIVEGGVRHAVLTSKLSLENTLTGRLSWLGLVGRARVDDVASELGDKIQREFGAGLERQLVFESGQLNQLQSQLSAETDTTIRRLSSKSLRSEDAWVPRTYSVAATGIFASWAAYVEPLSLLSSETALGCGTLSVAASLVLGQSLWKRAERRFWKDFDRIVEMLQHDLQVGFWLTF</sequence>
<evidence type="ECO:0000256" key="1">
    <source>
        <dbReference type="SAM" id="MobiDB-lite"/>
    </source>
</evidence>
<organism evidence="2 3">
    <name type="scientific">Saitozyma podzolica</name>
    <dbReference type="NCBI Taxonomy" id="1890683"/>
    <lineage>
        <taxon>Eukaryota</taxon>
        <taxon>Fungi</taxon>
        <taxon>Dikarya</taxon>
        <taxon>Basidiomycota</taxon>
        <taxon>Agaricomycotina</taxon>
        <taxon>Tremellomycetes</taxon>
        <taxon>Tremellales</taxon>
        <taxon>Trimorphomycetaceae</taxon>
        <taxon>Saitozyma</taxon>
    </lineage>
</organism>
<evidence type="ECO:0000313" key="3">
    <source>
        <dbReference type="Proteomes" id="UP000279259"/>
    </source>
</evidence>
<dbReference type="PANTHER" id="PTHR38644:SF1">
    <property type="entry name" value="EXPRESSED PROTEIN"/>
    <property type="match status" value="1"/>
</dbReference>
<reference evidence="2 3" key="1">
    <citation type="submission" date="2018-11" db="EMBL/GenBank/DDBJ databases">
        <title>Genome sequence of Saitozyma podzolica DSM 27192.</title>
        <authorList>
            <person name="Aliyu H."/>
            <person name="Gorte O."/>
            <person name="Ochsenreither K."/>
        </authorList>
    </citation>
    <scope>NUCLEOTIDE SEQUENCE [LARGE SCALE GENOMIC DNA]</scope>
    <source>
        <strain evidence="2 3">DSM 27192</strain>
    </source>
</reference>
<keyword evidence="3" id="KW-1185">Reference proteome</keyword>
<proteinExistence type="predicted"/>
<dbReference type="STRING" id="1890683.A0A427YTA1"/>
<name>A0A427YTA1_9TREE</name>
<protein>
    <submittedName>
        <fullName evidence="2">Uncharacterized protein</fullName>
    </submittedName>
</protein>
<dbReference type="OrthoDB" id="5319015at2759"/>
<feature type="region of interest" description="Disordered" evidence="1">
    <location>
        <begin position="39"/>
        <end position="66"/>
    </location>
</feature>
<accession>A0A427YTA1</accession>